<keyword evidence="2 4" id="KW-0812">Transmembrane</keyword>
<evidence type="ECO:0000256" key="2">
    <source>
        <dbReference type="SAM" id="Phobius"/>
    </source>
</evidence>
<protein>
    <submittedName>
        <fullName evidence="4">Transmembrane(S)protein</fullName>
    </submittedName>
</protein>
<evidence type="ECO:0000256" key="1">
    <source>
        <dbReference type="SAM" id="MobiDB-lite"/>
    </source>
</evidence>
<comment type="caution">
    <text evidence="4">The sequence shown here is derived from an EMBL/GenBank/DDBJ whole genome shotgun (WGS) entry which is preliminary data.</text>
</comment>
<dbReference type="AlphaFoldDB" id="A0A117LTV0"/>
<sequence length="382" mass="42910">MKNLKSNKNVLLKLLTIFTVFCLATITTPTDSVFAQDIAELEEKEVEREEDFLQQLLLDIPETTDNPSHIITFVDPSDDKSGVELEIDEGGFEQISSPYTLPALSIGQHELRFKFVDKYGSTQTLEKGLIVIPRPPIMNSPFFEEGLLKLSGTGLSNSDLVLILSSGKNISVEETTIDAQGNWKISINEEELSEGVYTFSAFTRRNGYASNLSEPLTFEVGESNNVSFNNDNEIYFSFKEISWENLGDIITKNIDLGLLVGGAFILGFVICLLITSLVKGSIDNKTIKNFEKKMKQNGMGKKDVTLKEKLSQKAETEEGKKEVKEEKKKTKKAKKEKNGEKQNKTEKILTKVDFLKDYKKFDPDDKEGKEKDNIEVKVTSKS</sequence>
<gene>
    <name evidence="4" type="ORF">XD87_0319</name>
</gene>
<dbReference type="InterPro" id="IPR013783">
    <property type="entry name" value="Ig-like_fold"/>
</dbReference>
<proteinExistence type="predicted"/>
<dbReference type="EMBL" id="LGGI01000039">
    <property type="protein sequence ID" value="KUK67121.1"/>
    <property type="molecule type" value="Genomic_DNA"/>
</dbReference>
<keyword evidence="2" id="KW-1133">Transmembrane helix</keyword>
<dbReference type="Proteomes" id="UP000053469">
    <property type="component" value="Unassembled WGS sequence"/>
</dbReference>
<feature type="compositionally biased region" description="Basic and acidic residues" evidence="1">
    <location>
        <begin position="359"/>
        <end position="375"/>
    </location>
</feature>
<keyword evidence="3" id="KW-0732">Signal</keyword>
<evidence type="ECO:0000256" key="3">
    <source>
        <dbReference type="SAM" id="SignalP"/>
    </source>
</evidence>
<reference evidence="5" key="1">
    <citation type="journal article" date="2015" name="MBio">
        <title>Genome-Resolved Metagenomic Analysis Reveals Roles for Candidate Phyla and Other Microbial Community Members in Biogeochemical Transformations in Oil Reservoirs.</title>
        <authorList>
            <person name="Hu P."/>
            <person name="Tom L."/>
            <person name="Singh A."/>
            <person name="Thomas B.C."/>
            <person name="Baker B.J."/>
            <person name="Piceno Y.M."/>
            <person name="Andersen G.L."/>
            <person name="Banfield J.F."/>
        </authorList>
    </citation>
    <scope>NUCLEOTIDE SEQUENCE [LARGE SCALE GENOMIC DNA]</scope>
</reference>
<organism evidence="4 5">
    <name type="scientific">candidate division WS6 bacterium 36_33</name>
    <dbReference type="NCBI Taxonomy" id="1641388"/>
    <lineage>
        <taxon>Bacteria</taxon>
        <taxon>Candidatus Dojkabacteria</taxon>
    </lineage>
</organism>
<feature type="chain" id="PRO_5007150905" evidence="3">
    <location>
        <begin position="25"/>
        <end position="382"/>
    </location>
</feature>
<feature type="compositionally biased region" description="Basic and acidic residues" evidence="1">
    <location>
        <begin position="301"/>
        <end position="328"/>
    </location>
</feature>
<feature type="signal peptide" evidence="3">
    <location>
        <begin position="1"/>
        <end position="24"/>
    </location>
</feature>
<evidence type="ECO:0000313" key="5">
    <source>
        <dbReference type="Proteomes" id="UP000053469"/>
    </source>
</evidence>
<feature type="region of interest" description="Disordered" evidence="1">
    <location>
        <begin position="301"/>
        <end position="344"/>
    </location>
</feature>
<evidence type="ECO:0000313" key="4">
    <source>
        <dbReference type="EMBL" id="KUK67121.1"/>
    </source>
</evidence>
<name>A0A117LTV0_9BACT</name>
<dbReference type="Gene3D" id="2.60.40.10">
    <property type="entry name" value="Immunoglobulins"/>
    <property type="match status" value="1"/>
</dbReference>
<feature type="transmembrane region" description="Helical" evidence="2">
    <location>
        <begin position="256"/>
        <end position="278"/>
    </location>
</feature>
<accession>A0A117LTV0</accession>
<keyword evidence="2" id="KW-0472">Membrane</keyword>
<feature type="region of interest" description="Disordered" evidence="1">
    <location>
        <begin position="359"/>
        <end position="382"/>
    </location>
</feature>